<dbReference type="Proteomes" id="UP000232003">
    <property type="component" value="Chromosome"/>
</dbReference>
<proteinExistence type="predicted"/>
<evidence type="ECO:0000313" key="2">
    <source>
        <dbReference type="Proteomes" id="UP000232003"/>
    </source>
</evidence>
<protein>
    <submittedName>
        <fullName evidence="1">Uncharacterized protein</fullName>
    </submittedName>
</protein>
<name>A0A2K8T405_9NOSO</name>
<dbReference type="EMBL" id="CP024785">
    <property type="protein sequence ID" value="AUB42350.1"/>
    <property type="molecule type" value="Genomic_DNA"/>
</dbReference>
<keyword evidence="2" id="KW-1185">Reference proteome</keyword>
<organism evidence="1 2">
    <name type="scientific">Nostoc flagelliforme CCNUN1</name>
    <dbReference type="NCBI Taxonomy" id="2038116"/>
    <lineage>
        <taxon>Bacteria</taxon>
        <taxon>Bacillati</taxon>
        <taxon>Cyanobacteriota</taxon>
        <taxon>Cyanophyceae</taxon>
        <taxon>Nostocales</taxon>
        <taxon>Nostocaceae</taxon>
        <taxon>Nostoc</taxon>
    </lineage>
</organism>
<accession>A0A2K8T405</accession>
<reference evidence="1 2" key="1">
    <citation type="submission" date="2017-11" db="EMBL/GenBank/DDBJ databases">
        <title>Complete genome of a free-living desiccation-tolerant cyanobacterium and its photosynthetic adaptation to extreme terrestrial habitat.</title>
        <authorList>
            <person name="Shang J."/>
        </authorList>
    </citation>
    <scope>NUCLEOTIDE SEQUENCE [LARGE SCALE GENOMIC DNA]</scope>
    <source>
        <strain evidence="1 2">CCNUN1</strain>
    </source>
</reference>
<evidence type="ECO:0000313" key="1">
    <source>
        <dbReference type="EMBL" id="AUB42350.1"/>
    </source>
</evidence>
<dbReference type="KEGG" id="nfl:COO91_08473"/>
<dbReference type="AlphaFoldDB" id="A0A2K8T405"/>
<gene>
    <name evidence="1" type="ORF">COO91_08473</name>
</gene>
<sequence>MAVAGSTPTILACAFVPMGSCAGAMRFCEVLKIRVLNHVFRGAIAAK</sequence>